<dbReference type="InterPro" id="IPR050553">
    <property type="entry name" value="Thioredoxin_ResA/DsbE_sf"/>
</dbReference>
<keyword evidence="3" id="KW-1015">Disulfide bond</keyword>
<evidence type="ECO:0000256" key="3">
    <source>
        <dbReference type="ARBA" id="ARBA00023157"/>
    </source>
</evidence>
<organism evidence="6 7">
    <name type="scientific">Bacteroides graminisolvens</name>
    <dbReference type="NCBI Taxonomy" id="477666"/>
    <lineage>
        <taxon>Bacteria</taxon>
        <taxon>Pseudomonadati</taxon>
        <taxon>Bacteroidota</taxon>
        <taxon>Bacteroidia</taxon>
        <taxon>Bacteroidales</taxon>
        <taxon>Bacteroidaceae</taxon>
        <taxon>Bacteroides</taxon>
    </lineage>
</organism>
<dbReference type="GO" id="GO:0016491">
    <property type="term" value="F:oxidoreductase activity"/>
    <property type="evidence" value="ECO:0007669"/>
    <property type="project" value="InterPro"/>
</dbReference>
<dbReference type="Pfam" id="PF00578">
    <property type="entry name" value="AhpC-TSA"/>
    <property type="match status" value="1"/>
</dbReference>
<dbReference type="Gene3D" id="3.40.30.10">
    <property type="entry name" value="Glutaredoxin"/>
    <property type="match status" value="1"/>
</dbReference>
<dbReference type="Pfam" id="PF14289">
    <property type="entry name" value="DUF4369"/>
    <property type="match status" value="1"/>
</dbReference>
<evidence type="ECO:0000256" key="4">
    <source>
        <dbReference type="ARBA" id="ARBA00023284"/>
    </source>
</evidence>
<dbReference type="GO" id="GO:0016209">
    <property type="term" value="F:antioxidant activity"/>
    <property type="evidence" value="ECO:0007669"/>
    <property type="project" value="InterPro"/>
</dbReference>
<dbReference type="Proteomes" id="UP000263098">
    <property type="component" value="Unassembled WGS sequence"/>
</dbReference>
<gene>
    <name evidence="6" type="ORF">DHW31_11850</name>
</gene>
<dbReference type="GO" id="GO:0017004">
    <property type="term" value="P:cytochrome complex assembly"/>
    <property type="evidence" value="ECO:0007669"/>
    <property type="project" value="UniProtKB-KW"/>
</dbReference>
<dbReference type="InterPro" id="IPR025380">
    <property type="entry name" value="DUF4369"/>
</dbReference>
<dbReference type="GO" id="GO:0030313">
    <property type="term" value="C:cell envelope"/>
    <property type="evidence" value="ECO:0007669"/>
    <property type="project" value="UniProtKB-SubCell"/>
</dbReference>
<dbReference type="PANTHER" id="PTHR42852:SF6">
    <property type="entry name" value="THIOL:DISULFIDE INTERCHANGE PROTEIN DSBE"/>
    <property type="match status" value="1"/>
</dbReference>
<name>A0A3D2SGS3_9BACE</name>
<dbReference type="CDD" id="cd02966">
    <property type="entry name" value="TlpA_like_family"/>
    <property type="match status" value="1"/>
</dbReference>
<comment type="caution">
    <text evidence="6">The sequence shown here is derived from an EMBL/GenBank/DDBJ whole genome shotgun (WGS) entry which is preliminary data.</text>
</comment>
<evidence type="ECO:0000313" key="6">
    <source>
        <dbReference type="EMBL" id="HCK25437.1"/>
    </source>
</evidence>
<evidence type="ECO:0000313" key="7">
    <source>
        <dbReference type="Proteomes" id="UP000263098"/>
    </source>
</evidence>
<accession>A0A3D2SGS3</accession>
<keyword evidence="4" id="KW-0676">Redox-active center</keyword>
<dbReference type="PANTHER" id="PTHR42852">
    <property type="entry name" value="THIOL:DISULFIDE INTERCHANGE PROTEIN DSBE"/>
    <property type="match status" value="1"/>
</dbReference>
<dbReference type="AlphaFoldDB" id="A0A3D2SGS3"/>
<reference evidence="6 7" key="1">
    <citation type="journal article" date="2018" name="Nat. Biotechnol.">
        <title>A standardized bacterial taxonomy based on genome phylogeny substantially revises the tree of life.</title>
        <authorList>
            <person name="Parks D.H."/>
            <person name="Chuvochina M."/>
            <person name="Waite D.W."/>
            <person name="Rinke C."/>
            <person name="Skarshewski A."/>
            <person name="Chaumeil P.A."/>
            <person name="Hugenholtz P."/>
        </authorList>
    </citation>
    <scope>NUCLEOTIDE SEQUENCE [LARGE SCALE GENOMIC DNA]</scope>
    <source>
        <strain evidence="6">UBA9667</strain>
    </source>
</reference>
<dbReference type="PROSITE" id="PS51352">
    <property type="entry name" value="THIOREDOXIN_2"/>
    <property type="match status" value="1"/>
</dbReference>
<evidence type="ECO:0000256" key="2">
    <source>
        <dbReference type="ARBA" id="ARBA00022748"/>
    </source>
</evidence>
<dbReference type="InterPro" id="IPR036249">
    <property type="entry name" value="Thioredoxin-like_sf"/>
</dbReference>
<evidence type="ECO:0000256" key="1">
    <source>
        <dbReference type="ARBA" id="ARBA00004196"/>
    </source>
</evidence>
<dbReference type="InterPro" id="IPR000866">
    <property type="entry name" value="AhpC/TSA"/>
</dbReference>
<protein>
    <recommendedName>
        <fullName evidence="5">Thioredoxin domain-containing protein</fullName>
    </recommendedName>
</protein>
<feature type="domain" description="Thioredoxin" evidence="5">
    <location>
        <begin position="196"/>
        <end position="336"/>
    </location>
</feature>
<keyword evidence="2" id="KW-0201">Cytochrome c-type biogenesis</keyword>
<dbReference type="InterPro" id="IPR013766">
    <property type="entry name" value="Thioredoxin_domain"/>
</dbReference>
<proteinExistence type="predicted"/>
<sequence>MNKLSLLIILLAALWGCQSKSGKAKISGELTNAGNDTIYLYGTDELTNLMDTVYVTNNEFSHSLETDTLASGVLLFTKSNKKIPFYFNKGDKVTLSGDLEHPVIQGNVPNEQLTAFLQSIRYGSAPQSEQLKQAEAFIRSNTDSKVCVYIIKNYFLKAENPDYKKIKELIGVLTGPMRDDPYIYSLSEQIDKQSQLAVGNVAPYFSLPDVNGKRVARSDIKDKYILLNFWASWSGHSRKEYASLRKLHKTYGSKSNFTQIGISVDVDKETWKLAVKADTLNWQQLCDLGGWESPTVKQFMVRALPTYYLLAPDGKIVLQSNKSSAVEAKLKELLTK</sequence>
<comment type="subcellular location">
    <subcellularLocation>
        <location evidence="1">Cell envelope</location>
    </subcellularLocation>
</comment>
<dbReference type="EMBL" id="DPVG01000440">
    <property type="protein sequence ID" value="HCK25437.1"/>
    <property type="molecule type" value="Genomic_DNA"/>
</dbReference>
<evidence type="ECO:0000259" key="5">
    <source>
        <dbReference type="PROSITE" id="PS51352"/>
    </source>
</evidence>
<dbReference type="SUPFAM" id="SSF52833">
    <property type="entry name" value="Thioredoxin-like"/>
    <property type="match status" value="1"/>
</dbReference>